<protein>
    <submittedName>
        <fullName evidence="2">Uncharacterized protein</fullName>
    </submittedName>
</protein>
<proteinExistence type="predicted"/>
<organism evidence="2 3">
    <name type="scientific">Candidatus Nitrospira nitrificans</name>
    <dbReference type="NCBI Taxonomy" id="1742973"/>
    <lineage>
        <taxon>Bacteria</taxon>
        <taxon>Pseudomonadati</taxon>
        <taxon>Nitrospirota</taxon>
        <taxon>Nitrospiria</taxon>
        <taxon>Nitrospirales</taxon>
        <taxon>Nitrospiraceae</taxon>
        <taxon>Nitrospira</taxon>
    </lineage>
</organism>
<evidence type="ECO:0000256" key="1">
    <source>
        <dbReference type="SAM" id="MobiDB-lite"/>
    </source>
</evidence>
<evidence type="ECO:0000313" key="2">
    <source>
        <dbReference type="EMBL" id="CUS35536.1"/>
    </source>
</evidence>
<dbReference type="AlphaFoldDB" id="A0A0S4LG45"/>
<sequence>MVGLRRPPTSLTRREERSRTHADHARVIEGACMNLVSSMTIDLTRIIPHGSWRIGSCRATTANSEAHVTSTSGG</sequence>
<feature type="region of interest" description="Disordered" evidence="1">
    <location>
        <begin position="1"/>
        <end position="22"/>
    </location>
</feature>
<gene>
    <name evidence="2" type="ORF">COMA2_20319</name>
</gene>
<evidence type="ECO:0000313" key="3">
    <source>
        <dbReference type="Proteomes" id="UP000198736"/>
    </source>
</evidence>
<feature type="compositionally biased region" description="Basic and acidic residues" evidence="1">
    <location>
        <begin position="12"/>
        <end position="22"/>
    </location>
</feature>
<dbReference type="Proteomes" id="UP000198736">
    <property type="component" value="Unassembled WGS sequence"/>
</dbReference>
<name>A0A0S4LG45_9BACT</name>
<reference evidence="3" key="1">
    <citation type="submission" date="2015-10" db="EMBL/GenBank/DDBJ databases">
        <authorList>
            <person name="Luecker S."/>
            <person name="Luecker S."/>
        </authorList>
    </citation>
    <scope>NUCLEOTIDE SEQUENCE [LARGE SCALE GENOMIC DNA]</scope>
</reference>
<accession>A0A0S4LG45</accession>
<dbReference type="EMBL" id="CZPZ01000012">
    <property type="protein sequence ID" value="CUS35536.1"/>
    <property type="molecule type" value="Genomic_DNA"/>
</dbReference>
<keyword evidence="3" id="KW-1185">Reference proteome</keyword>